<keyword evidence="3" id="KW-1185">Reference proteome</keyword>
<feature type="signal peptide" evidence="1">
    <location>
        <begin position="1"/>
        <end position="18"/>
    </location>
</feature>
<evidence type="ECO:0000313" key="2">
    <source>
        <dbReference type="EMBL" id="MFD2549269.1"/>
    </source>
</evidence>
<feature type="chain" id="PRO_5047227295" evidence="1">
    <location>
        <begin position="19"/>
        <end position="159"/>
    </location>
</feature>
<proteinExistence type="predicted"/>
<reference evidence="3" key="1">
    <citation type="journal article" date="2019" name="Int. J. Syst. Evol. Microbiol.">
        <title>The Global Catalogue of Microorganisms (GCM) 10K type strain sequencing project: providing services to taxonomists for standard genome sequencing and annotation.</title>
        <authorList>
            <consortium name="The Broad Institute Genomics Platform"/>
            <consortium name="The Broad Institute Genome Sequencing Center for Infectious Disease"/>
            <person name="Wu L."/>
            <person name="Ma J."/>
        </authorList>
    </citation>
    <scope>NUCLEOTIDE SEQUENCE [LARGE SCALE GENOMIC DNA]</scope>
    <source>
        <strain evidence="3">KCTC 42662</strain>
    </source>
</reference>
<dbReference type="EMBL" id="JBHULR010000015">
    <property type="protein sequence ID" value="MFD2549269.1"/>
    <property type="molecule type" value="Genomic_DNA"/>
</dbReference>
<accession>A0ABW5KJY3</accession>
<organism evidence="2 3">
    <name type="scientific">Sphingobacterium suaedae</name>
    <dbReference type="NCBI Taxonomy" id="1686402"/>
    <lineage>
        <taxon>Bacteria</taxon>
        <taxon>Pseudomonadati</taxon>
        <taxon>Bacteroidota</taxon>
        <taxon>Sphingobacteriia</taxon>
        <taxon>Sphingobacteriales</taxon>
        <taxon>Sphingobacteriaceae</taxon>
        <taxon>Sphingobacterium</taxon>
    </lineage>
</organism>
<sequence>MKMLIIAFFVFTAINSSAQFKNIKWGMNKAQVIRLDSLKNPVDSGNFLTVIENDGYFNNEKIYEFEKDSLVSVAHIRQRVDKKANTEKYTVDEFKAVYSAFVNTGYGEPYKMAFGGPTYAAWKTPSHKLLIEVVYNEKDGFALRTDYIEPNSIIIGLEK</sequence>
<evidence type="ECO:0000256" key="1">
    <source>
        <dbReference type="SAM" id="SignalP"/>
    </source>
</evidence>
<name>A0ABW5KJY3_9SPHI</name>
<dbReference type="Proteomes" id="UP001597545">
    <property type="component" value="Unassembled WGS sequence"/>
</dbReference>
<dbReference type="RefSeq" id="WP_380905587.1">
    <property type="nucleotide sequence ID" value="NZ_JBHUEG010000012.1"/>
</dbReference>
<comment type="caution">
    <text evidence="2">The sequence shown here is derived from an EMBL/GenBank/DDBJ whole genome shotgun (WGS) entry which is preliminary data.</text>
</comment>
<protein>
    <submittedName>
        <fullName evidence="2">Uncharacterized protein</fullName>
    </submittedName>
</protein>
<gene>
    <name evidence="2" type="ORF">ACFSR5_16595</name>
</gene>
<evidence type="ECO:0000313" key="3">
    <source>
        <dbReference type="Proteomes" id="UP001597545"/>
    </source>
</evidence>
<keyword evidence="1" id="KW-0732">Signal</keyword>